<reference evidence="9 10" key="2">
    <citation type="submission" date="2018-08" db="EMBL/GenBank/DDBJ databases">
        <authorList>
            <consortium name="Pathogen Informatics"/>
        </authorList>
    </citation>
    <scope>NUCLEOTIDE SEQUENCE [LARGE SCALE GENOMIC DNA]</scope>
    <source>
        <strain evidence="6 11">EuSCAPE_AT029</strain>
        <strain evidence="4 9">EuSCAPE_GR003</strain>
        <strain evidence="5 10">EuSCAPE_GR114</strain>
    </source>
</reference>
<proteinExistence type="predicted"/>
<gene>
    <name evidence="3" type="ORF">CP554_25925</name>
    <name evidence="7" type="ORF">FXN67_28530</name>
    <name evidence="2" type="ORF">GJJ18_11045</name>
    <name evidence="1" type="ORF">Q6294_00670</name>
    <name evidence="6" type="ORF">SAMEA3499901_05124</name>
    <name evidence="4" type="ORF">SAMEA3649591_05229</name>
    <name evidence="5" type="ORF">SAMEA3649733_03253</name>
</gene>
<evidence type="ECO:0000313" key="12">
    <source>
        <dbReference type="Proteomes" id="UP000322977"/>
    </source>
</evidence>
<accession>A0A0G3N0T7</accession>
<dbReference type="EMBL" id="UIUC01000039">
    <property type="protein sequence ID" value="SVN67171.1"/>
    <property type="molecule type" value="Genomic_DNA"/>
</dbReference>
<dbReference type="Proteomes" id="UP000259497">
    <property type="component" value="Unassembled WGS sequence"/>
</dbReference>
<dbReference type="Proteomes" id="UP000259975">
    <property type="component" value="Unassembled WGS sequence"/>
</dbReference>
<evidence type="ECO:0000313" key="9">
    <source>
        <dbReference type="Proteomes" id="UP000258905"/>
    </source>
</evidence>
<evidence type="ECO:0000313" key="10">
    <source>
        <dbReference type="Proteomes" id="UP000259497"/>
    </source>
</evidence>
<reference evidence="1" key="5">
    <citation type="submission" date="2023-07" db="EMBL/GenBank/DDBJ databases">
        <authorList>
            <person name="Peng Z."/>
        </authorList>
    </citation>
    <scope>NUCLEOTIDE SEQUENCE</scope>
    <source>
        <strain evidence="1">KP219</strain>
    </source>
</reference>
<accession>A0A0J2GE58</accession>
<dbReference type="Proteomes" id="UP001244490">
    <property type="component" value="Unassembled WGS sequence"/>
</dbReference>
<dbReference type="KEGG" id="kpnu:LI86_15310"/>
<keyword evidence="7" id="KW-0808">Transferase</keyword>
<reference evidence="3 8" key="1">
    <citation type="submission" date="2017-09" db="EMBL/GenBank/DDBJ databases">
        <title>Molecular Epidemiology of Livestock-Associated Methicillin Resistant Staphylococcus aureus (LA-MRSA) and Extended-Spectrum Beta-Lactamase (ESBL)-Producing Enterobacteriaceae in Pigs and Exposed Workers in Cameroon and South Africa.</title>
        <authorList>
            <person name="Founou L."/>
            <person name="Founou R.C."/>
            <person name="Allam M."/>
            <person name="Ismail A."/>
            <person name="Essack S.Y."/>
        </authorList>
    </citation>
    <scope>NUCLEOTIDE SEQUENCE [LARGE SCALE GENOMIC DNA]</scope>
    <source>
        <strain evidence="3 8">HH516E4IA</strain>
    </source>
</reference>
<dbReference type="Proteomes" id="UP000258905">
    <property type="component" value="Unassembled WGS sequence"/>
</dbReference>
<dbReference type="AlphaFoldDB" id="A0A0G3N0T7"/>
<dbReference type="EMBL" id="JAUUIA010000001">
    <property type="protein sequence ID" value="MDP0965565.1"/>
    <property type="molecule type" value="Genomic_DNA"/>
</dbReference>
<dbReference type="Proteomes" id="UP000322977">
    <property type="component" value="Unassembled WGS sequence"/>
</dbReference>
<dbReference type="EMBL" id="UKGE01000035">
    <property type="protein sequence ID" value="SXN34067.1"/>
    <property type="molecule type" value="Genomic_DNA"/>
</dbReference>
<dbReference type="EMBL" id="PCFF01000058">
    <property type="protein sequence ID" value="PVU58654.1"/>
    <property type="molecule type" value="Genomic_DNA"/>
</dbReference>
<dbReference type="RefSeq" id="WP_004217344.1">
    <property type="nucleotide sequence ID" value="NZ_AP021880.1"/>
</dbReference>
<comment type="caution">
    <text evidence="7">The sequence shown here is derived from an EMBL/GenBank/DDBJ whole genome shotgun (WGS) entry which is preliminary data.</text>
</comment>
<evidence type="ECO:0000313" key="6">
    <source>
        <dbReference type="EMBL" id="SXN34067.1"/>
    </source>
</evidence>
<evidence type="ECO:0000313" key="5">
    <source>
        <dbReference type="EMBL" id="SVS27062.1"/>
    </source>
</evidence>
<evidence type="ECO:0000313" key="3">
    <source>
        <dbReference type="EMBL" id="PVU58654.1"/>
    </source>
</evidence>
<sequence length="127" mass="13709">MGIRDELQTEVAAAFDTDLQDAVKDFTGSYTVRGAWDPVTETGTETQVTYSGRGVLARYKLRRIDGVNILHGDVKLTALVNEVTDKPAVGHIITAPDPVTGELQRYEVITASADSAGAAYSIQLRRA</sequence>
<reference evidence="2" key="4">
    <citation type="submission" date="2019-10" db="EMBL/GenBank/DDBJ databases">
        <title>Molecular typing, antibiotic resistance determination and virulence profiling for 36 multidrug-resistant clinical Klebsiella pneumoniae isolates using second- and third-generation sequencing.</title>
        <authorList>
            <person name="Shelenkov A."/>
            <person name="Mikhaylova Y."/>
            <person name="Yanushevich Y."/>
            <person name="Samoilov A."/>
            <person name="Petrova L."/>
            <person name="Fomina V."/>
            <person name="Gusarov V."/>
            <person name="Zamyatin M."/>
            <person name="Shagin D."/>
        </authorList>
    </citation>
    <scope>NUCLEOTIDE SEQUENCE [LARGE SCALE GENOMIC DNA]</scope>
    <source>
        <strain evidence="2">CriePir115</strain>
    </source>
</reference>
<evidence type="ECO:0000313" key="11">
    <source>
        <dbReference type="Proteomes" id="UP000259975"/>
    </source>
</evidence>
<evidence type="ECO:0000313" key="7">
    <source>
        <dbReference type="EMBL" id="TYL71406.1"/>
    </source>
</evidence>
<dbReference type="EMBL" id="UIXM01000010">
    <property type="protein sequence ID" value="SVS27062.1"/>
    <property type="molecule type" value="Genomic_DNA"/>
</dbReference>
<keyword evidence="7" id="KW-0418">Kinase</keyword>
<dbReference type="EMBL" id="VSSY01000065">
    <property type="protein sequence ID" value="TYL71406.1"/>
    <property type="molecule type" value="Genomic_DNA"/>
</dbReference>
<dbReference type="GO" id="GO:0016301">
    <property type="term" value="F:kinase activity"/>
    <property type="evidence" value="ECO:0007669"/>
    <property type="project" value="UniProtKB-KW"/>
</dbReference>
<evidence type="ECO:0000313" key="8">
    <source>
        <dbReference type="Proteomes" id="UP000245817"/>
    </source>
</evidence>
<dbReference type="Proteomes" id="UP000245817">
    <property type="component" value="Unassembled WGS sequence"/>
</dbReference>
<evidence type="ECO:0000313" key="4">
    <source>
        <dbReference type="EMBL" id="SVN67171.1"/>
    </source>
</evidence>
<evidence type="ECO:0000313" key="2">
    <source>
        <dbReference type="EMBL" id="MRL35964.1"/>
    </source>
</evidence>
<protein>
    <submittedName>
        <fullName evidence="7">Glutamate 5-kinase</fullName>
    </submittedName>
</protein>
<name>A0A0G3N0T7_KLEPN</name>
<organism evidence="7 12">
    <name type="scientific">Klebsiella pneumoniae</name>
    <dbReference type="NCBI Taxonomy" id="573"/>
    <lineage>
        <taxon>Bacteria</taxon>
        <taxon>Pseudomonadati</taxon>
        <taxon>Pseudomonadota</taxon>
        <taxon>Gammaproteobacteria</taxon>
        <taxon>Enterobacterales</taxon>
        <taxon>Enterobacteriaceae</taxon>
        <taxon>Klebsiella/Raoultella group</taxon>
        <taxon>Klebsiella</taxon>
        <taxon>Klebsiella pneumoniae complex</taxon>
    </lineage>
</organism>
<dbReference type="EMBL" id="WJWF01000008">
    <property type="protein sequence ID" value="MRL35964.1"/>
    <property type="molecule type" value="Genomic_DNA"/>
</dbReference>
<reference evidence="7 12" key="3">
    <citation type="submission" date="2019-08" db="EMBL/GenBank/DDBJ databases">
        <title>Phenotypic and genetic characterization of extended-spectrum b-lactamase-producing hypermucoviscous Klebsiella pneumoniae from Chile.</title>
        <authorList>
            <person name="Morales-Leon F."/>
            <person name="Caro C."/>
            <person name="Opazo-Capurro A."/>
            <person name="Lincopan N."/>
            <person name="Dominguez-Yevenes M."/>
            <person name="Lima C."/>
            <person name="Bello-Toledo H."/>
            <person name="Gonzalez-Rocha G."/>
        </authorList>
    </citation>
    <scope>NUCLEOTIDE SEQUENCE [LARGE SCALE GENOMIC DNA]</scope>
    <source>
        <strain evidence="7 12">UCO-494</strain>
    </source>
</reference>
<evidence type="ECO:0000313" key="1">
    <source>
        <dbReference type="EMBL" id="MDP0965565.1"/>
    </source>
</evidence>